<keyword evidence="4" id="KW-1185">Reference proteome</keyword>
<keyword evidence="2" id="KW-0378">Hydrolase</keyword>
<dbReference type="PRINTS" id="PR01576">
    <property type="entry name" value="PDEFORMYLASE"/>
</dbReference>
<dbReference type="EC" id="3.5.1.88" evidence="2"/>
<evidence type="ECO:0000256" key="2">
    <source>
        <dbReference type="HAMAP-Rule" id="MF_00163"/>
    </source>
</evidence>
<feature type="binding site" evidence="2">
    <location>
        <position position="138"/>
    </location>
    <ligand>
        <name>Fe cation</name>
        <dbReference type="ChEBI" id="CHEBI:24875"/>
    </ligand>
</feature>
<organism evidence="3 4">
    <name type="scientific">Alkalidesulfovibrio alkalitolerans DSM 16529</name>
    <dbReference type="NCBI Taxonomy" id="1121439"/>
    <lineage>
        <taxon>Bacteria</taxon>
        <taxon>Pseudomonadati</taxon>
        <taxon>Thermodesulfobacteriota</taxon>
        <taxon>Desulfovibrionia</taxon>
        <taxon>Desulfovibrionales</taxon>
        <taxon>Desulfovibrionaceae</taxon>
        <taxon>Alkalidesulfovibrio</taxon>
    </lineage>
</organism>
<dbReference type="EMBL" id="ATHI01000010">
    <property type="protein sequence ID" value="EPR34478.1"/>
    <property type="molecule type" value="Genomic_DNA"/>
</dbReference>
<dbReference type="AlphaFoldDB" id="S7UQ81"/>
<dbReference type="PANTHER" id="PTHR10458:SF22">
    <property type="entry name" value="PEPTIDE DEFORMYLASE"/>
    <property type="match status" value="1"/>
</dbReference>
<keyword evidence="2" id="KW-0479">Metal-binding</keyword>
<feature type="active site" evidence="2">
    <location>
        <position position="135"/>
    </location>
</feature>
<reference evidence="3 4" key="1">
    <citation type="journal article" date="2013" name="Genome Announc.">
        <title>Draft genome sequences for three mercury-methylating, sulfate-reducing bacteria.</title>
        <authorList>
            <person name="Brown S.D."/>
            <person name="Hurt R.A.Jr."/>
            <person name="Gilmour C.C."/>
            <person name="Elias D.A."/>
        </authorList>
    </citation>
    <scope>NUCLEOTIDE SEQUENCE [LARGE SCALE GENOMIC DNA]</scope>
    <source>
        <strain evidence="3 4">DSM 16529</strain>
    </source>
</reference>
<feature type="binding site" evidence="2">
    <location>
        <position position="92"/>
    </location>
    <ligand>
        <name>Fe cation</name>
        <dbReference type="ChEBI" id="CHEBI:24875"/>
    </ligand>
</feature>
<comment type="function">
    <text evidence="2">Removes the formyl group from the N-terminal Met of newly synthesized proteins. Requires at least a dipeptide for an efficient rate of reaction. N-terminal L-methionine is a prerequisite for activity but the enzyme has broad specificity at other positions.</text>
</comment>
<dbReference type="Pfam" id="PF01327">
    <property type="entry name" value="Pep_deformylase"/>
    <property type="match status" value="1"/>
</dbReference>
<gene>
    <name evidence="2" type="primary">def</name>
    <name evidence="3" type="ORF">dsat_2760</name>
</gene>
<dbReference type="STRING" id="1121439.dsat_2760"/>
<evidence type="ECO:0000313" key="3">
    <source>
        <dbReference type="EMBL" id="EPR34478.1"/>
    </source>
</evidence>
<dbReference type="PIRSF" id="PIRSF004749">
    <property type="entry name" value="Pep_def"/>
    <property type="match status" value="1"/>
</dbReference>
<keyword evidence="2" id="KW-0408">Iron</keyword>
<dbReference type="PATRIC" id="fig|1121439.3.peg.1164"/>
<dbReference type="Proteomes" id="UP000014975">
    <property type="component" value="Unassembled WGS sequence"/>
</dbReference>
<dbReference type="eggNOG" id="COG0242">
    <property type="taxonomic scope" value="Bacteria"/>
</dbReference>
<evidence type="ECO:0000256" key="1">
    <source>
        <dbReference type="ARBA" id="ARBA00010759"/>
    </source>
</evidence>
<name>S7UQ81_9BACT</name>
<protein>
    <recommendedName>
        <fullName evidence="2">Peptide deformylase</fullName>
        <shortName evidence="2">PDF</shortName>
        <ecNumber evidence="2">3.5.1.88</ecNumber>
    </recommendedName>
    <alternativeName>
        <fullName evidence="2">Polypeptide deformylase</fullName>
    </alternativeName>
</protein>
<comment type="cofactor">
    <cofactor evidence="2">
        <name>Fe(2+)</name>
        <dbReference type="ChEBI" id="CHEBI:29033"/>
    </cofactor>
    <text evidence="2">Binds 1 Fe(2+) ion.</text>
</comment>
<dbReference type="GO" id="GO:0006412">
    <property type="term" value="P:translation"/>
    <property type="evidence" value="ECO:0007669"/>
    <property type="project" value="UniProtKB-UniRule"/>
</dbReference>
<dbReference type="PANTHER" id="PTHR10458">
    <property type="entry name" value="PEPTIDE DEFORMYLASE"/>
    <property type="match status" value="1"/>
</dbReference>
<dbReference type="SUPFAM" id="SSF56420">
    <property type="entry name" value="Peptide deformylase"/>
    <property type="match status" value="1"/>
</dbReference>
<comment type="catalytic activity">
    <reaction evidence="2">
        <text>N-terminal N-formyl-L-methionyl-[peptide] + H2O = N-terminal L-methionyl-[peptide] + formate</text>
        <dbReference type="Rhea" id="RHEA:24420"/>
        <dbReference type="Rhea" id="RHEA-COMP:10639"/>
        <dbReference type="Rhea" id="RHEA-COMP:10640"/>
        <dbReference type="ChEBI" id="CHEBI:15377"/>
        <dbReference type="ChEBI" id="CHEBI:15740"/>
        <dbReference type="ChEBI" id="CHEBI:49298"/>
        <dbReference type="ChEBI" id="CHEBI:64731"/>
        <dbReference type="EC" id="3.5.1.88"/>
    </reaction>
</comment>
<feature type="binding site" evidence="2">
    <location>
        <position position="134"/>
    </location>
    <ligand>
        <name>Fe cation</name>
        <dbReference type="ChEBI" id="CHEBI:24875"/>
    </ligand>
</feature>
<evidence type="ECO:0000313" key="4">
    <source>
        <dbReference type="Proteomes" id="UP000014975"/>
    </source>
</evidence>
<dbReference type="GO" id="GO:0042586">
    <property type="term" value="F:peptide deformylase activity"/>
    <property type="evidence" value="ECO:0007669"/>
    <property type="project" value="UniProtKB-UniRule"/>
</dbReference>
<accession>S7UQ81</accession>
<dbReference type="InterPro" id="IPR036821">
    <property type="entry name" value="Peptide_deformylase_sf"/>
</dbReference>
<keyword evidence="2" id="KW-0648">Protein biosynthesis</keyword>
<dbReference type="GO" id="GO:0046872">
    <property type="term" value="F:metal ion binding"/>
    <property type="evidence" value="ECO:0007669"/>
    <property type="project" value="UniProtKB-KW"/>
</dbReference>
<dbReference type="HAMAP" id="MF_00163">
    <property type="entry name" value="Pep_deformylase"/>
    <property type="match status" value="1"/>
</dbReference>
<sequence>MKREIKKYPDPVLKEKARPIEAITPEVRALAEDMLETMYESEGIGLAAPQVGESVRLIVVDVTGPEVRAEPRVIVNPEIVCSEGEITSDEGCLSVTAMRSEVCRSATCTVKGLDLDGNPVEIAADGVLSVCLQHEIDHLDGVLFIDRISRLKRTLYDAKVKKWQRQGKKA</sequence>
<dbReference type="OrthoDB" id="9804313at2"/>
<dbReference type="RefSeq" id="WP_020886644.1">
    <property type="nucleotide sequence ID" value="NZ_ATHI01000010.1"/>
</dbReference>
<dbReference type="CDD" id="cd00487">
    <property type="entry name" value="Pep_deformylase"/>
    <property type="match status" value="1"/>
</dbReference>
<dbReference type="InterPro" id="IPR023635">
    <property type="entry name" value="Peptide_deformylase"/>
</dbReference>
<dbReference type="NCBIfam" id="NF001159">
    <property type="entry name" value="PRK00150.1-3"/>
    <property type="match status" value="1"/>
</dbReference>
<comment type="caution">
    <text evidence="3">The sequence shown here is derived from an EMBL/GenBank/DDBJ whole genome shotgun (WGS) entry which is preliminary data.</text>
</comment>
<proteinExistence type="inferred from homology"/>
<comment type="similarity">
    <text evidence="1 2">Belongs to the polypeptide deformylase family.</text>
</comment>
<dbReference type="Gene3D" id="3.90.45.10">
    <property type="entry name" value="Peptide deformylase"/>
    <property type="match status" value="1"/>
</dbReference>
<dbReference type="NCBIfam" id="TIGR00079">
    <property type="entry name" value="pept_deformyl"/>
    <property type="match status" value="1"/>
</dbReference>